<accession>A0ABS7ZMG0</accession>
<evidence type="ECO:0000313" key="2">
    <source>
        <dbReference type="EMBL" id="MCA6062872.1"/>
    </source>
</evidence>
<dbReference type="RefSeq" id="WP_225672311.1">
    <property type="nucleotide sequence ID" value="NZ_JAEDAH010000020.1"/>
</dbReference>
<feature type="transmembrane region" description="Helical" evidence="1">
    <location>
        <begin position="148"/>
        <end position="166"/>
    </location>
</feature>
<proteinExistence type="predicted"/>
<evidence type="ECO:0000256" key="1">
    <source>
        <dbReference type="SAM" id="Phobius"/>
    </source>
</evidence>
<sequence>MGANIGLVENVSDLYLEYKAGKISKPQYDYQRKKSLDLLRKNIGPFEKLLYGDKTPHQVVRIARGGAIPATARIAENAQHLKKLASLAKSGGVVLTGVGVAASCMQIADASSTQEKNEIFVETLMSTSMGVLGGAMVSLFLISNPVGWGTAIVLAAGSVAASYAAGKAARVAYDASGAKVDFVTGSGVGNICRK</sequence>
<dbReference type="Proteomes" id="UP000714380">
    <property type="component" value="Unassembled WGS sequence"/>
</dbReference>
<keyword evidence="3" id="KW-1185">Reference proteome</keyword>
<evidence type="ECO:0008006" key="4">
    <source>
        <dbReference type="Google" id="ProtNLM"/>
    </source>
</evidence>
<comment type="caution">
    <text evidence="2">The sequence shown here is derived from an EMBL/GenBank/DDBJ whole genome shotgun (WGS) entry which is preliminary data.</text>
</comment>
<keyword evidence="1" id="KW-0472">Membrane</keyword>
<name>A0ABS7ZMG0_9GAMM</name>
<feature type="transmembrane region" description="Helical" evidence="1">
    <location>
        <begin position="119"/>
        <end position="142"/>
    </location>
</feature>
<gene>
    <name evidence="2" type="ORF">I9W95_04540</name>
</gene>
<evidence type="ECO:0000313" key="3">
    <source>
        <dbReference type="Proteomes" id="UP000714380"/>
    </source>
</evidence>
<keyword evidence="1" id="KW-0812">Transmembrane</keyword>
<organism evidence="2 3">
    <name type="scientific">Thalassolituus marinus</name>
    <dbReference type="NCBI Taxonomy" id="671053"/>
    <lineage>
        <taxon>Bacteria</taxon>
        <taxon>Pseudomonadati</taxon>
        <taxon>Pseudomonadota</taxon>
        <taxon>Gammaproteobacteria</taxon>
        <taxon>Oceanospirillales</taxon>
        <taxon>Oceanospirillaceae</taxon>
        <taxon>Thalassolituus</taxon>
    </lineage>
</organism>
<dbReference type="EMBL" id="JAEDAH010000020">
    <property type="protein sequence ID" value="MCA6062872.1"/>
    <property type="molecule type" value="Genomic_DNA"/>
</dbReference>
<keyword evidence="1" id="KW-1133">Transmembrane helix</keyword>
<reference evidence="2 3" key="1">
    <citation type="submission" date="2020-12" db="EMBL/GenBank/DDBJ databases">
        <title>Novel Thalassolituus-related marine hydrocarbonoclastic bacteria mediated algae-derived hydrocarbons mineralization in twilight zone of the northern South China Sea.</title>
        <authorList>
            <person name="Dong C."/>
        </authorList>
    </citation>
    <scope>NUCLEOTIDE SEQUENCE [LARGE SCALE GENOMIC DNA]</scope>
    <source>
        <strain evidence="2 3">IMCC1826</strain>
    </source>
</reference>
<protein>
    <recommendedName>
        <fullName evidence="4">Glycine zipper family protein</fullName>
    </recommendedName>
</protein>